<accession>A0ABQ0LD23</accession>
<dbReference type="PANTHER" id="PTHR43828">
    <property type="entry name" value="ASPARAGINASE"/>
    <property type="match status" value="1"/>
</dbReference>
<sequence>MTVQMEYDGLKVYQHTVNGVVVMRRLADDYLNARQILTAAGVTSKLSGDSIPGCHPQCRGIWIPLAQARELAQKHGLQRPLAPLFDLVPPPTFSLFVPVDVAPVLPAKTPSPLPAMAAKDATAAPSMDVDDELPSSTLSAADSSLPLSSPHTPASAVLENEPLHQLYFNDLKVIACAETAAILAPEPNTNPKSTTEHITLVRSTAQFAADTAILYADSFRNRVQAELTVVRRILASLATASGGSANFRASAVSFATLHKDNVPQQDEWDLVWAIFTARRDLASLARTSPDAAPIALTKFTTTEIADRAYDVAIADGVGPTACLKAARHATTAVFTDTSIQLRPVMRELVIFRRFAAALSSCVPVEEFIRALDLWLVVRSELFFLSEIRLAL</sequence>
<evidence type="ECO:0000313" key="3">
    <source>
        <dbReference type="EMBL" id="GAT49045.1"/>
    </source>
</evidence>
<organism evidence="3 4">
    <name type="scientific">Mycena chlorophos</name>
    <name type="common">Agaric fungus</name>
    <name type="synonym">Agaricus chlorophos</name>
    <dbReference type="NCBI Taxonomy" id="658473"/>
    <lineage>
        <taxon>Eukaryota</taxon>
        <taxon>Fungi</taxon>
        <taxon>Dikarya</taxon>
        <taxon>Basidiomycota</taxon>
        <taxon>Agaricomycotina</taxon>
        <taxon>Agaricomycetes</taxon>
        <taxon>Agaricomycetidae</taxon>
        <taxon>Agaricales</taxon>
        <taxon>Marasmiineae</taxon>
        <taxon>Mycenaceae</taxon>
        <taxon>Mycena</taxon>
    </lineage>
</organism>
<dbReference type="PROSITE" id="PS51299">
    <property type="entry name" value="HTH_APSES"/>
    <property type="match status" value="1"/>
</dbReference>
<evidence type="ECO:0000259" key="2">
    <source>
        <dbReference type="PROSITE" id="PS51299"/>
    </source>
</evidence>
<dbReference type="Gene3D" id="3.10.260.10">
    <property type="entry name" value="Transcription regulator HTH, APSES-type DNA-binding domain"/>
    <property type="match status" value="1"/>
</dbReference>
<dbReference type="SUPFAM" id="SSF54616">
    <property type="entry name" value="DNA-binding domain of Mlu1-box binding protein MBP1"/>
    <property type="match status" value="1"/>
</dbReference>
<reference evidence="3" key="1">
    <citation type="submission" date="2014-09" db="EMBL/GenBank/DDBJ databases">
        <title>Genome sequence of the luminous mushroom Mycena chlorophos for searching fungal bioluminescence genes.</title>
        <authorList>
            <person name="Tanaka Y."/>
            <person name="Kasuga D."/>
            <person name="Oba Y."/>
            <person name="Hase S."/>
            <person name="Sato K."/>
            <person name="Oba Y."/>
            <person name="Sakakibara Y."/>
        </authorList>
    </citation>
    <scope>NUCLEOTIDE SEQUENCE</scope>
</reference>
<dbReference type="InterPro" id="IPR036887">
    <property type="entry name" value="HTH_APSES_sf"/>
</dbReference>
<feature type="region of interest" description="Disordered" evidence="1">
    <location>
        <begin position="117"/>
        <end position="153"/>
    </location>
</feature>
<feature type="domain" description="HTH APSES-type" evidence="2">
    <location>
        <begin position="1"/>
        <end position="96"/>
    </location>
</feature>
<name>A0ABQ0LD23_MYCCL</name>
<proteinExistence type="predicted"/>
<evidence type="ECO:0000313" key="4">
    <source>
        <dbReference type="Proteomes" id="UP000815677"/>
    </source>
</evidence>
<evidence type="ECO:0000256" key="1">
    <source>
        <dbReference type="SAM" id="MobiDB-lite"/>
    </source>
</evidence>
<keyword evidence="4" id="KW-1185">Reference proteome</keyword>
<feature type="compositionally biased region" description="Low complexity" evidence="1">
    <location>
        <begin position="134"/>
        <end position="150"/>
    </location>
</feature>
<dbReference type="InterPro" id="IPR003163">
    <property type="entry name" value="Tscrpt_reg_HTH_APSES-type"/>
</dbReference>
<dbReference type="PANTHER" id="PTHR43828:SF10">
    <property type="entry name" value="ANKYRIN REPEAT-CONTAINING PROTEIN YAR1"/>
    <property type="match status" value="1"/>
</dbReference>
<dbReference type="EMBL" id="DF845268">
    <property type="protein sequence ID" value="GAT49045.1"/>
    <property type="molecule type" value="Genomic_DNA"/>
</dbReference>
<protein>
    <submittedName>
        <fullName evidence="3">Transcriptional factor</fullName>
    </submittedName>
</protein>
<dbReference type="Proteomes" id="UP000815677">
    <property type="component" value="Unassembled WGS sequence"/>
</dbReference>
<dbReference type="InterPro" id="IPR051642">
    <property type="entry name" value="SWI6-like"/>
</dbReference>
<gene>
    <name evidence="3" type="ORF">MCHLO_06406</name>
</gene>